<dbReference type="AlphaFoldDB" id="A0A6A6DUN0"/>
<proteinExistence type="predicted"/>
<reference evidence="2" key="1">
    <citation type="journal article" date="2020" name="Stud. Mycol.">
        <title>101 Dothideomycetes genomes: a test case for predicting lifestyles and emergence of pathogens.</title>
        <authorList>
            <person name="Haridas S."/>
            <person name="Albert R."/>
            <person name="Binder M."/>
            <person name="Bloem J."/>
            <person name="Labutti K."/>
            <person name="Salamov A."/>
            <person name="Andreopoulos B."/>
            <person name="Baker S."/>
            <person name="Barry K."/>
            <person name="Bills G."/>
            <person name="Bluhm B."/>
            <person name="Cannon C."/>
            <person name="Castanera R."/>
            <person name="Culley D."/>
            <person name="Daum C."/>
            <person name="Ezra D."/>
            <person name="Gonzalez J."/>
            <person name="Henrissat B."/>
            <person name="Kuo A."/>
            <person name="Liang C."/>
            <person name="Lipzen A."/>
            <person name="Lutzoni F."/>
            <person name="Magnuson J."/>
            <person name="Mondo S."/>
            <person name="Nolan M."/>
            <person name="Ohm R."/>
            <person name="Pangilinan J."/>
            <person name="Park H.-J."/>
            <person name="Ramirez L."/>
            <person name="Alfaro M."/>
            <person name="Sun H."/>
            <person name="Tritt A."/>
            <person name="Yoshinaga Y."/>
            <person name="Zwiers L.-H."/>
            <person name="Turgeon B."/>
            <person name="Goodwin S."/>
            <person name="Spatafora J."/>
            <person name="Crous P."/>
            <person name="Grigoriev I."/>
        </authorList>
    </citation>
    <scope>NUCLEOTIDE SEQUENCE</scope>
    <source>
        <strain evidence="2">CBS 207.26</strain>
    </source>
</reference>
<organism evidence="2 3">
    <name type="scientific">Zopfia rhizophila CBS 207.26</name>
    <dbReference type="NCBI Taxonomy" id="1314779"/>
    <lineage>
        <taxon>Eukaryota</taxon>
        <taxon>Fungi</taxon>
        <taxon>Dikarya</taxon>
        <taxon>Ascomycota</taxon>
        <taxon>Pezizomycotina</taxon>
        <taxon>Dothideomycetes</taxon>
        <taxon>Dothideomycetes incertae sedis</taxon>
        <taxon>Zopfiaceae</taxon>
        <taxon>Zopfia</taxon>
    </lineage>
</organism>
<name>A0A6A6DUN0_9PEZI</name>
<feature type="compositionally biased region" description="Polar residues" evidence="1">
    <location>
        <begin position="52"/>
        <end position="62"/>
    </location>
</feature>
<feature type="region of interest" description="Disordered" evidence="1">
    <location>
        <begin position="44"/>
        <end position="92"/>
    </location>
</feature>
<evidence type="ECO:0000256" key="1">
    <source>
        <dbReference type="SAM" id="MobiDB-lite"/>
    </source>
</evidence>
<gene>
    <name evidence="2" type="ORF">K469DRAFT_635224</name>
</gene>
<dbReference type="EMBL" id="ML994643">
    <property type="protein sequence ID" value="KAF2183284.1"/>
    <property type="molecule type" value="Genomic_DNA"/>
</dbReference>
<dbReference type="InterPro" id="IPR011333">
    <property type="entry name" value="SKP1/BTB/POZ_sf"/>
</dbReference>
<dbReference type="Proteomes" id="UP000800200">
    <property type="component" value="Unassembled WGS sequence"/>
</dbReference>
<evidence type="ECO:0000313" key="3">
    <source>
        <dbReference type="Proteomes" id="UP000800200"/>
    </source>
</evidence>
<dbReference type="OrthoDB" id="5326346at2759"/>
<keyword evidence="3" id="KW-1185">Reference proteome</keyword>
<dbReference type="Gene3D" id="3.30.710.10">
    <property type="entry name" value="Potassium Channel Kv1.1, Chain A"/>
    <property type="match status" value="1"/>
</dbReference>
<sequence length="397" mass="45142">MAVEIDPEGDTLLRLKNPVTELADWIEEPEARAWKILYNAPDDYPTVEAESSGATQESINEQHTAHDSPPTINNADTEPPPPPELNEEEAEPPIDEVEPEIHYRVSSGQLKNTSEYFRRMFKGGYRETSPDAADGLRHIEAFYWDPEALLILLNIIHARNKLVPQVVTLEMLAKLAQIVDYYKLTDVVSIWSEMWIGELKKRTMPTDYCWSSVLWTFISWVFGDSDVFEKMTAVALKQSRGKIQTFDLPIPQFIIDSIDERRQDVIKAIIIGLHSLLAELRDGKKGCSFTCGSMLLGSLMRYMHSNNLLSDLSSRPQSPFLGLSFEDTANGIRSMVSPLWTDQLSYYGYDNTWHACKLEDMVQPIVAGMDQSMKGLRLEEFGVSGRFTYVRPYFVEA</sequence>
<evidence type="ECO:0000313" key="2">
    <source>
        <dbReference type="EMBL" id="KAF2183284.1"/>
    </source>
</evidence>
<protein>
    <submittedName>
        <fullName evidence="2">Uncharacterized protein</fullName>
    </submittedName>
</protein>
<accession>A0A6A6DUN0</accession>